<feature type="transmembrane region" description="Helical" evidence="1">
    <location>
        <begin position="74"/>
        <end position="95"/>
    </location>
</feature>
<keyword evidence="3" id="KW-1185">Reference proteome</keyword>
<dbReference type="InterPro" id="IPR021497">
    <property type="entry name" value="GTA_holin_3TM"/>
</dbReference>
<dbReference type="RefSeq" id="WP_093359124.1">
    <property type="nucleotide sequence ID" value="NZ_FOLG01000001.1"/>
</dbReference>
<reference evidence="2 3" key="1">
    <citation type="submission" date="2016-10" db="EMBL/GenBank/DDBJ databases">
        <authorList>
            <person name="de Groot N.N."/>
        </authorList>
    </citation>
    <scope>NUCLEOTIDE SEQUENCE [LARGE SCALE GENOMIC DNA]</scope>
    <source>
        <strain evidence="2 3">DSM 19548</strain>
    </source>
</reference>
<keyword evidence="1" id="KW-0472">Membrane</keyword>
<protein>
    <submittedName>
        <fullName evidence="2">Holin of 3TMs, for gene-transfer release</fullName>
    </submittedName>
</protein>
<dbReference type="STRING" id="441112.SAMN04488094_101564"/>
<dbReference type="Pfam" id="PF11351">
    <property type="entry name" value="GTA_holin_3TM"/>
    <property type="match status" value="1"/>
</dbReference>
<proteinExistence type="predicted"/>
<feature type="transmembrane region" description="Helical" evidence="1">
    <location>
        <begin position="107"/>
        <end position="125"/>
    </location>
</feature>
<dbReference type="EMBL" id="FOLG01000001">
    <property type="protein sequence ID" value="SFB80478.1"/>
    <property type="molecule type" value="Genomic_DNA"/>
</dbReference>
<organism evidence="2 3">
    <name type="scientific">Tropicimonas isoalkanivorans</name>
    <dbReference type="NCBI Taxonomy" id="441112"/>
    <lineage>
        <taxon>Bacteria</taxon>
        <taxon>Pseudomonadati</taxon>
        <taxon>Pseudomonadota</taxon>
        <taxon>Alphaproteobacteria</taxon>
        <taxon>Rhodobacterales</taxon>
        <taxon>Roseobacteraceae</taxon>
        <taxon>Tropicimonas</taxon>
    </lineage>
</organism>
<dbReference type="Proteomes" id="UP000198728">
    <property type="component" value="Unassembled WGS sequence"/>
</dbReference>
<sequence length="199" mass="21108">MGMISGTLGALLGNNRNVITDVVGMFRESAEAGAGRDAVRAEAALVQYAAEFSGAGRSRFDQVIDGLNRIPRPAMALGTLALFVAAMVDPIWFAARMQGIALVPEPLWWLLGAIVGFYFGARHQAKGQEFQRSIAETLARTAEVTEGIAALNALEAGSGLPRARPDAPLGAQVEAAEVIDIDSPEPNAALAEWKDAHRR</sequence>
<name>A0A1I1E5G3_9RHOB</name>
<evidence type="ECO:0000256" key="1">
    <source>
        <dbReference type="SAM" id="Phobius"/>
    </source>
</evidence>
<dbReference type="AlphaFoldDB" id="A0A1I1E5G3"/>
<dbReference type="OrthoDB" id="7355053at2"/>
<evidence type="ECO:0000313" key="2">
    <source>
        <dbReference type="EMBL" id="SFB80478.1"/>
    </source>
</evidence>
<gene>
    <name evidence="2" type="ORF">SAMN04488094_101564</name>
</gene>
<evidence type="ECO:0000313" key="3">
    <source>
        <dbReference type="Proteomes" id="UP000198728"/>
    </source>
</evidence>
<keyword evidence="1" id="KW-1133">Transmembrane helix</keyword>
<keyword evidence="1" id="KW-0812">Transmembrane</keyword>
<accession>A0A1I1E5G3</accession>